<organism evidence="2 3">
    <name type="scientific">Stenotrophomonas cyclobalanopsidis</name>
    <dbReference type="NCBI Taxonomy" id="2771362"/>
    <lineage>
        <taxon>Bacteria</taxon>
        <taxon>Pseudomonadati</taxon>
        <taxon>Pseudomonadota</taxon>
        <taxon>Gammaproteobacteria</taxon>
        <taxon>Lysobacterales</taxon>
        <taxon>Lysobacteraceae</taxon>
        <taxon>Stenotrophomonas</taxon>
    </lineage>
</organism>
<dbReference type="EMBL" id="VYKI01000038">
    <property type="protein sequence ID" value="KAA8993563.1"/>
    <property type="molecule type" value="Genomic_DNA"/>
</dbReference>
<feature type="region of interest" description="Disordered" evidence="1">
    <location>
        <begin position="66"/>
        <end position="102"/>
    </location>
</feature>
<reference evidence="2 3" key="1">
    <citation type="journal article" date="2020" name="Antonie Van Leeuwenhoek">
        <title>Stenotrophomonas cyclobalanopsidis sp. nov., isolated from the leaf spot disease of Cyclobalanopsis patelliformis.</title>
        <authorList>
            <person name="Bian D.R."/>
            <person name="Xue H."/>
            <person name="Piao C.G."/>
            <person name="Li Y."/>
        </authorList>
    </citation>
    <scope>NUCLEOTIDE SEQUENCE [LARGE SCALE GENOMIC DNA]</scope>
    <source>
        <strain evidence="2 3">TPQG1-4</strain>
    </source>
</reference>
<name>A0ABQ6SWC9_9GAMM</name>
<evidence type="ECO:0000313" key="3">
    <source>
        <dbReference type="Proteomes" id="UP000326367"/>
    </source>
</evidence>
<evidence type="ECO:0000256" key="1">
    <source>
        <dbReference type="SAM" id="MobiDB-lite"/>
    </source>
</evidence>
<evidence type="ECO:0000313" key="2">
    <source>
        <dbReference type="EMBL" id="KAA8993563.1"/>
    </source>
</evidence>
<sequence length="190" mass="20005">MQPRKTDLARTALQAHRAPLDMRQRRLLILCDGQRSIADLTGLIGQEAPAMVIQLIQGGYLETGAPAAASPSAPPAPATPRPAPAAAVAAAPAPGPVSAPAPAAPVERRRSLVAARIYLLGILEMQRNPMAAALFRDLQQARAEEDVVKVLQAALLALPGMTSDGYCERVRLRLLEALPTEHCDAFAATA</sequence>
<dbReference type="Proteomes" id="UP000326367">
    <property type="component" value="Unassembled WGS sequence"/>
</dbReference>
<accession>A0ABQ6SWC9</accession>
<feature type="compositionally biased region" description="Pro residues" evidence="1">
    <location>
        <begin position="72"/>
        <end position="83"/>
    </location>
</feature>
<gene>
    <name evidence="2" type="ORF">FJU31_18075</name>
</gene>
<protein>
    <submittedName>
        <fullName evidence="2">Uncharacterized protein</fullName>
    </submittedName>
</protein>
<comment type="caution">
    <text evidence="2">The sequence shown here is derived from an EMBL/GenBank/DDBJ whole genome shotgun (WGS) entry which is preliminary data.</text>
</comment>
<dbReference type="RefSeq" id="WP_150455967.1">
    <property type="nucleotide sequence ID" value="NZ_VYKI01000038.1"/>
</dbReference>
<proteinExistence type="predicted"/>
<feature type="compositionally biased region" description="Pro residues" evidence="1">
    <location>
        <begin position="93"/>
        <end position="102"/>
    </location>
</feature>
<keyword evidence="3" id="KW-1185">Reference proteome</keyword>